<dbReference type="Proteomes" id="UP000694888">
    <property type="component" value="Unplaced"/>
</dbReference>
<protein>
    <submittedName>
        <fullName evidence="2">Uncharacterized protein LOC101858845</fullName>
    </submittedName>
</protein>
<dbReference type="SUPFAM" id="SSF51445">
    <property type="entry name" value="(Trans)glycosidases"/>
    <property type="match status" value="1"/>
</dbReference>
<evidence type="ECO:0000313" key="2">
    <source>
        <dbReference type="RefSeq" id="XP_005093934.1"/>
    </source>
</evidence>
<dbReference type="Gene3D" id="3.20.20.80">
    <property type="entry name" value="Glycosidases"/>
    <property type="match status" value="1"/>
</dbReference>
<organism evidence="1 2">
    <name type="scientific">Aplysia californica</name>
    <name type="common">California sea hare</name>
    <dbReference type="NCBI Taxonomy" id="6500"/>
    <lineage>
        <taxon>Eukaryota</taxon>
        <taxon>Metazoa</taxon>
        <taxon>Spiralia</taxon>
        <taxon>Lophotrochozoa</taxon>
        <taxon>Mollusca</taxon>
        <taxon>Gastropoda</taxon>
        <taxon>Heterobranchia</taxon>
        <taxon>Euthyneura</taxon>
        <taxon>Tectipleura</taxon>
        <taxon>Aplysiida</taxon>
        <taxon>Aplysioidea</taxon>
        <taxon>Aplysiidae</taxon>
        <taxon>Aplysia</taxon>
    </lineage>
</organism>
<dbReference type="InterPro" id="IPR008979">
    <property type="entry name" value="Galactose-bd-like_sf"/>
</dbReference>
<dbReference type="Gene3D" id="2.60.120.260">
    <property type="entry name" value="Galactose-binding domain-like"/>
    <property type="match status" value="1"/>
</dbReference>
<sequence>MKVNIFPDRGPRLGKFNNNCFVFPAGMRFSRSSWPFLPCLLLLPLTSSFDPDAGLVTSYTKRASASVTASSQPNHANLANDGDPATHWMSAGCMPGFYVRTAPANVLKDACSQGLCSLTGGAALASGKSDLVKVTDGDTGTGVQFSVSAAGNGNGVGGAAGSVPYLDVNLPTPQRVQYVTIRGRYAASTSLKLLDENSAMVEEFHLDAGDNYRTKDLRVSVSVRVKTVRFEVSAGSMLWELAALGEKGCVDHVTWDLGELSEVRVVKSRHWAGHHGLTTDMFVSADGLTWQHVASLDPNALGTVTTILTNTLTVRYIRVQHQYTDTDYAKVYMWELDAYDKDGEFGPAPDAAVNPTPLREMLGVNGIWGWGNNRYSDLLPAGQGPQLYSPVASHGRNYHNMDWDVTDPDVSADYSKMAAGGGTQAKSWLDWDKEYLAWARSNLTVHASLQFTADMFSESVWDNVGRSSRRYGEEFARHFGPSRGASSVKAAEVGNEPWRYPAAFYKTVLDNMAAGLKHGDPNILVLPGAFQADDKESAGNYIGTRVTETALPSIDVINFHHYSYVTGNDGVRRATFPEHPASSFNSLRNMLRWRDANAPHKPVWVTEWGWDSAGVGEACNFHECVSETAAAVYAKRGLLLHARHGVERSTWFFYGNLNDCDDHIYCRSGLTGSQHAGFAKKKTYVALQNLLSLLGHFHFLEAIREDDHGYVYAFGSPDAGWQGYVTSHLVAWQPVDAEHATVSSSNVTFYHHATPTAVFCDVSGVVSRCDERVQVDCSTARWTVELTAEPIVIDIRVFAASGLVG</sequence>
<proteinExistence type="predicted"/>
<gene>
    <name evidence="2" type="primary">LOC101858845</name>
</gene>
<reference evidence="2" key="1">
    <citation type="submission" date="2025-08" db="UniProtKB">
        <authorList>
            <consortium name="RefSeq"/>
        </authorList>
    </citation>
    <scope>IDENTIFICATION</scope>
</reference>
<evidence type="ECO:0000313" key="1">
    <source>
        <dbReference type="Proteomes" id="UP000694888"/>
    </source>
</evidence>
<dbReference type="GeneID" id="101858845"/>
<name>A0ABM0JHS0_APLCA</name>
<dbReference type="RefSeq" id="XP_005093934.1">
    <property type="nucleotide sequence ID" value="XM_005093877.3"/>
</dbReference>
<dbReference type="InterPro" id="IPR017853">
    <property type="entry name" value="GH"/>
</dbReference>
<keyword evidence="1" id="KW-1185">Reference proteome</keyword>
<dbReference type="SUPFAM" id="SSF49785">
    <property type="entry name" value="Galactose-binding domain-like"/>
    <property type="match status" value="1"/>
</dbReference>
<accession>A0ABM0JHS0</accession>